<dbReference type="PANTHER" id="PTHR47053">
    <property type="entry name" value="MUREIN DD-ENDOPEPTIDASE MEPH-RELATED"/>
    <property type="match status" value="1"/>
</dbReference>
<dbReference type="Proteomes" id="UP000243626">
    <property type="component" value="Chromosome"/>
</dbReference>
<comment type="similarity">
    <text evidence="1">Belongs to the peptidase C40 family.</text>
</comment>
<keyword evidence="2" id="KW-0645">Protease</keyword>
<dbReference type="Pfam" id="PF00877">
    <property type="entry name" value="NLPC_P60"/>
    <property type="match status" value="1"/>
</dbReference>
<sequence>MKKLILSFVLSACACFVLSNEAHALMLQPSQPFSEEEEENDSITYTYGKFVDEHFVQPDTDAADFALQLAVGKRYVWGGNSNTEVDCSAFTQQFLREFKGINISRTTYDQVREGTRVENPEPGDLVFFNDFAHVGVYVGDGMMVDALNPDEGVGLRAVSYVHGKVDGYYRY</sequence>
<dbReference type="PROSITE" id="PS51935">
    <property type="entry name" value="NLPC_P60"/>
    <property type="match status" value="1"/>
</dbReference>
<evidence type="ECO:0000313" key="8">
    <source>
        <dbReference type="Proteomes" id="UP000243626"/>
    </source>
</evidence>
<dbReference type="SUPFAM" id="SSF54001">
    <property type="entry name" value="Cysteine proteinases"/>
    <property type="match status" value="1"/>
</dbReference>
<dbReference type="InterPro" id="IPR038765">
    <property type="entry name" value="Papain-like_cys_pep_sf"/>
</dbReference>
<evidence type="ECO:0000256" key="1">
    <source>
        <dbReference type="ARBA" id="ARBA00007074"/>
    </source>
</evidence>
<dbReference type="Gene3D" id="3.90.1720.10">
    <property type="entry name" value="endopeptidase domain like (from Nostoc punctiforme)"/>
    <property type="match status" value="1"/>
</dbReference>
<evidence type="ECO:0000256" key="2">
    <source>
        <dbReference type="ARBA" id="ARBA00022670"/>
    </source>
</evidence>
<name>A0AAF0YMI3_9STAP</name>
<dbReference type="EMBL" id="CP136964">
    <property type="protein sequence ID" value="WOS95897.1"/>
    <property type="molecule type" value="Genomic_DNA"/>
</dbReference>
<dbReference type="AlphaFoldDB" id="A0AAF0YMI3"/>
<organism evidence="7 8">
    <name type="scientific">Nosocomiicoccus massiliensis</name>
    <dbReference type="NCBI Taxonomy" id="1232430"/>
    <lineage>
        <taxon>Bacteria</taxon>
        <taxon>Bacillati</taxon>
        <taxon>Bacillota</taxon>
        <taxon>Bacilli</taxon>
        <taxon>Bacillales</taxon>
        <taxon>Staphylococcaceae</taxon>
        <taxon>Nosocomiicoccus</taxon>
    </lineage>
</organism>
<dbReference type="PROSITE" id="PS51257">
    <property type="entry name" value="PROKAR_LIPOPROTEIN"/>
    <property type="match status" value="1"/>
</dbReference>
<dbReference type="RefSeq" id="WP_070458049.1">
    <property type="nucleotide sequence ID" value="NZ_CP136964.1"/>
</dbReference>
<evidence type="ECO:0000256" key="4">
    <source>
        <dbReference type="ARBA" id="ARBA00022807"/>
    </source>
</evidence>
<evidence type="ECO:0000259" key="6">
    <source>
        <dbReference type="PROSITE" id="PS51935"/>
    </source>
</evidence>
<keyword evidence="8" id="KW-1185">Reference proteome</keyword>
<dbReference type="GO" id="GO:0008234">
    <property type="term" value="F:cysteine-type peptidase activity"/>
    <property type="evidence" value="ECO:0007669"/>
    <property type="project" value="UniProtKB-KW"/>
</dbReference>
<evidence type="ECO:0000256" key="5">
    <source>
        <dbReference type="SAM" id="SignalP"/>
    </source>
</evidence>
<dbReference type="KEGG" id="nmy:CJ229_007360"/>
<evidence type="ECO:0000313" key="7">
    <source>
        <dbReference type="EMBL" id="WOS95897.1"/>
    </source>
</evidence>
<feature type="domain" description="NlpC/P60" evidence="6">
    <location>
        <begin position="56"/>
        <end position="171"/>
    </location>
</feature>
<dbReference type="InterPro" id="IPR000064">
    <property type="entry name" value="NLP_P60_dom"/>
</dbReference>
<accession>A0AAF0YMI3</accession>
<evidence type="ECO:0000256" key="3">
    <source>
        <dbReference type="ARBA" id="ARBA00022801"/>
    </source>
</evidence>
<proteinExistence type="inferred from homology"/>
<keyword evidence="5" id="KW-0732">Signal</keyword>
<dbReference type="InterPro" id="IPR051202">
    <property type="entry name" value="Peptidase_C40"/>
</dbReference>
<feature type="signal peptide" evidence="5">
    <location>
        <begin position="1"/>
        <end position="24"/>
    </location>
</feature>
<keyword evidence="3" id="KW-0378">Hydrolase</keyword>
<feature type="chain" id="PRO_5042271517" evidence="5">
    <location>
        <begin position="25"/>
        <end position="171"/>
    </location>
</feature>
<reference evidence="8" key="1">
    <citation type="submission" date="2017-09" db="EMBL/GenBank/DDBJ databases">
        <title>Bacterial strain isolated from the female urinary microbiota.</title>
        <authorList>
            <person name="Thomas-White K."/>
            <person name="Kumar N."/>
            <person name="Forster S."/>
            <person name="Putonti C."/>
            <person name="Lawley T."/>
            <person name="Wolfe A.J."/>
        </authorList>
    </citation>
    <scope>NUCLEOTIDE SEQUENCE [LARGE SCALE GENOMIC DNA]</scope>
    <source>
        <strain evidence="8">UMB0959</strain>
    </source>
</reference>
<protein>
    <submittedName>
        <fullName evidence="7">C40 family peptidase</fullName>
    </submittedName>
</protein>
<dbReference type="GO" id="GO:0006508">
    <property type="term" value="P:proteolysis"/>
    <property type="evidence" value="ECO:0007669"/>
    <property type="project" value="UniProtKB-KW"/>
</dbReference>
<dbReference type="PANTHER" id="PTHR47053:SF1">
    <property type="entry name" value="MUREIN DD-ENDOPEPTIDASE MEPH-RELATED"/>
    <property type="match status" value="1"/>
</dbReference>
<keyword evidence="4" id="KW-0788">Thiol protease</keyword>
<gene>
    <name evidence="7" type="ORF">CJ229_007360</name>
</gene>